<reference evidence="3" key="1">
    <citation type="journal article" date="2021" name="New Phytol.">
        <title>Evolutionary innovations through gain and loss of genes in the ectomycorrhizal Boletales.</title>
        <authorList>
            <person name="Wu G."/>
            <person name="Miyauchi S."/>
            <person name="Morin E."/>
            <person name="Kuo A."/>
            <person name="Drula E."/>
            <person name="Varga T."/>
            <person name="Kohler A."/>
            <person name="Feng B."/>
            <person name="Cao Y."/>
            <person name="Lipzen A."/>
            <person name="Daum C."/>
            <person name="Hundley H."/>
            <person name="Pangilinan J."/>
            <person name="Johnson J."/>
            <person name="Barry K."/>
            <person name="LaButti K."/>
            <person name="Ng V."/>
            <person name="Ahrendt S."/>
            <person name="Min B."/>
            <person name="Choi I.G."/>
            <person name="Park H."/>
            <person name="Plett J.M."/>
            <person name="Magnuson J."/>
            <person name="Spatafora J.W."/>
            <person name="Nagy L.G."/>
            <person name="Henrissat B."/>
            <person name="Grigoriev I.V."/>
            <person name="Yang Z.L."/>
            <person name="Xu J."/>
            <person name="Martin F.M."/>
        </authorList>
    </citation>
    <scope>NUCLEOTIDE SEQUENCE</scope>
    <source>
        <strain evidence="3">KKN 215</strain>
    </source>
</reference>
<feature type="compositionally biased region" description="Low complexity" evidence="1">
    <location>
        <begin position="76"/>
        <end position="89"/>
    </location>
</feature>
<evidence type="ECO:0000256" key="2">
    <source>
        <dbReference type="SAM" id="Phobius"/>
    </source>
</evidence>
<accession>A0A8K0UVH6</accession>
<keyword evidence="2" id="KW-1133">Transmembrane helix</keyword>
<protein>
    <submittedName>
        <fullName evidence="3">Uncharacterized protein</fullName>
    </submittedName>
</protein>
<feature type="compositionally biased region" description="Basic and acidic residues" evidence="1">
    <location>
        <begin position="91"/>
        <end position="103"/>
    </location>
</feature>
<proteinExistence type="predicted"/>
<keyword evidence="4" id="KW-1185">Reference proteome</keyword>
<feature type="compositionally biased region" description="Low complexity" evidence="1">
    <location>
        <begin position="155"/>
        <end position="167"/>
    </location>
</feature>
<feature type="compositionally biased region" description="Basic and acidic residues" evidence="1">
    <location>
        <begin position="544"/>
        <end position="572"/>
    </location>
</feature>
<dbReference type="EMBL" id="JAEVFJ010000004">
    <property type="protein sequence ID" value="KAH8105439.1"/>
    <property type="molecule type" value="Genomic_DNA"/>
</dbReference>
<sequence>MNVQCHRCASLLDAESSSSMLTSSDKLSALPSQSSPNLNRLRGTTRGFIRSLDAATSPPLPSIESSPVNHAQRLMSSTSGASDSGSSVGRETPKQRVSFDSDRNSLPPNLQTLRQAVVTRTAAHSDSVLVHGTGGSPQLQVRPGTHPLQADGNQTPLSRSPTPSRATSPFRRFLHRAHSRDEPFIPVDPFKFRLQWFTSPESTPQRRPLDLDLDCEDTLTTCLPSPVTCGVPRRQLRNCGSALRQFFLDTLPRQVYLHLLLKLPAIYFSRVSRIFEDAEVSKHEIQRMIDSCATESENGREYANWQVPPSSSGVSLGRRGEVILPYPDEWVPPTVTPALARFKSSWELFIDSLLREWKTLNLVSALLCTAILTMFQVPDAAGDPLTRWAAILSLVFALMSLTYGCMYIVQFGTMRSMYKASRWAEEARKTRTFVWWNVWVLLATPAIWLAWSMIAFVVSILSYVWRTGATSDPDDGVRPALTPKEALAARIVVTCILCIGLLQFVMIIQTFRSYSGLTSRRRWRRGTDPAAQGGAEEQAGGSERNGRPRERQESRKEEPNRGRAEEKEKGGLRLESLPAGLGLTGITSSLKTFGSASAVLVEESGIGTEKKASGSIRNEGSARVSAEGGLGMGPGGSRPRISPKL</sequence>
<dbReference type="Proteomes" id="UP000813824">
    <property type="component" value="Unassembled WGS sequence"/>
</dbReference>
<dbReference type="OrthoDB" id="3062801at2759"/>
<keyword evidence="2" id="KW-0472">Membrane</keyword>
<dbReference type="AlphaFoldDB" id="A0A8K0UVH6"/>
<feature type="region of interest" description="Disordered" evidence="1">
    <location>
        <begin position="52"/>
        <end position="108"/>
    </location>
</feature>
<feature type="compositionally biased region" description="Low complexity" evidence="1">
    <location>
        <begin position="530"/>
        <end position="541"/>
    </location>
</feature>
<evidence type="ECO:0000313" key="3">
    <source>
        <dbReference type="EMBL" id="KAH8105439.1"/>
    </source>
</evidence>
<feature type="transmembrane region" description="Helical" evidence="2">
    <location>
        <begin position="433"/>
        <end position="466"/>
    </location>
</feature>
<comment type="caution">
    <text evidence="3">The sequence shown here is derived from an EMBL/GenBank/DDBJ whole genome shotgun (WGS) entry which is preliminary data.</text>
</comment>
<feature type="region of interest" description="Disordered" evidence="1">
    <location>
        <begin position="127"/>
        <end position="167"/>
    </location>
</feature>
<keyword evidence="2" id="KW-0812">Transmembrane</keyword>
<organism evidence="3 4">
    <name type="scientific">Cristinia sonorae</name>
    <dbReference type="NCBI Taxonomy" id="1940300"/>
    <lineage>
        <taxon>Eukaryota</taxon>
        <taxon>Fungi</taxon>
        <taxon>Dikarya</taxon>
        <taxon>Basidiomycota</taxon>
        <taxon>Agaricomycotina</taxon>
        <taxon>Agaricomycetes</taxon>
        <taxon>Agaricomycetidae</taxon>
        <taxon>Agaricales</taxon>
        <taxon>Pleurotineae</taxon>
        <taxon>Stephanosporaceae</taxon>
        <taxon>Cristinia</taxon>
    </lineage>
</organism>
<feature type="region of interest" description="Disordered" evidence="1">
    <location>
        <begin position="601"/>
        <end position="645"/>
    </location>
</feature>
<feature type="transmembrane region" description="Helical" evidence="2">
    <location>
        <begin position="359"/>
        <end position="377"/>
    </location>
</feature>
<gene>
    <name evidence="3" type="ORF">BXZ70DRAFT_920863</name>
</gene>
<feature type="transmembrane region" description="Helical" evidence="2">
    <location>
        <begin position="486"/>
        <end position="511"/>
    </location>
</feature>
<evidence type="ECO:0000313" key="4">
    <source>
        <dbReference type="Proteomes" id="UP000813824"/>
    </source>
</evidence>
<evidence type="ECO:0000256" key="1">
    <source>
        <dbReference type="SAM" id="MobiDB-lite"/>
    </source>
</evidence>
<feature type="region of interest" description="Disordered" evidence="1">
    <location>
        <begin position="523"/>
        <end position="573"/>
    </location>
</feature>
<feature type="transmembrane region" description="Helical" evidence="2">
    <location>
        <begin position="389"/>
        <end position="412"/>
    </location>
</feature>
<name>A0A8K0UVH6_9AGAR</name>